<dbReference type="InterPro" id="IPR011004">
    <property type="entry name" value="Trimer_LpxA-like_sf"/>
</dbReference>
<comment type="similarity">
    <text evidence="1">Belongs to the transferase hexapeptide repeat family.</text>
</comment>
<dbReference type="SUPFAM" id="SSF51161">
    <property type="entry name" value="Trimeric LpxA-like enzymes"/>
    <property type="match status" value="1"/>
</dbReference>
<dbReference type="Pfam" id="PF00132">
    <property type="entry name" value="Hexapep"/>
    <property type="match status" value="1"/>
</dbReference>
<dbReference type="Gene3D" id="2.160.10.10">
    <property type="entry name" value="Hexapeptide repeat proteins"/>
    <property type="match status" value="1"/>
</dbReference>
<reference evidence="3" key="1">
    <citation type="submission" date="2016-10" db="EMBL/GenBank/DDBJ databases">
        <authorList>
            <person name="Varghese N."/>
            <person name="Submissions S."/>
        </authorList>
    </citation>
    <scope>NUCLEOTIDE SEQUENCE [LARGE SCALE GENOMIC DNA]</scope>
    <source>
        <strain evidence="3">DSM 21580</strain>
    </source>
</reference>
<evidence type="ECO:0000313" key="3">
    <source>
        <dbReference type="Proteomes" id="UP000236738"/>
    </source>
</evidence>
<dbReference type="Proteomes" id="UP000236738">
    <property type="component" value="Unassembled WGS sequence"/>
</dbReference>
<dbReference type="RefSeq" id="WP_103913130.1">
    <property type="nucleotide sequence ID" value="NZ_FNUS01000002.1"/>
</dbReference>
<keyword evidence="2" id="KW-0808">Transferase</keyword>
<accession>A0A1H5W811</accession>
<dbReference type="OrthoDB" id="9812571at2"/>
<gene>
    <name evidence="2" type="ORF">SAMN05421847_1125</name>
</gene>
<dbReference type="PANTHER" id="PTHR43300">
    <property type="entry name" value="ACETYLTRANSFERASE"/>
    <property type="match status" value="1"/>
</dbReference>
<keyword evidence="3" id="KW-1185">Reference proteome</keyword>
<dbReference type="GO" id="GO:0016740">
    <property type="term" value="F:transferase activity"/>
    <property type="evidence" value="ECO:0007669"/>
    <property type="project" value="UniProtKB-KW"/>
</dbReference>
<proteinExistence type="inferred from homology"/>
<organism evidence="2 3">
    <name type="scientific">Halpernia humi</name>
    <dbReference type="NCBI Taxonomy" id="493375"/>
    <lineage>
        <taxon>Bacteria</taxon>
        <taxon>Pseudomonadati</taxon>
        <taxon>Bacteroidota</taxon>
        <taxon>Flavobacteriia</taxon>
        <taxon>Flavobacteriales</taxon>
        <taxon>Weeksellaceae</taxon>
        <taxon>Chryseobacterium group</taxon>
        <taxon>Halpernia</taxon>
    </lineage>
</organism>
<dbReference type="EMBL" id="FNUS01000002">
    <property type="protein sequence ID" value="SEF95498.1"/>
    <property type="molecule type" value="Genomic_DNA"/>
</dbReference>
<dbReference type="PANTHER" id="PTHR43300:SF11">
    <property type="entry name" value="ACETYLTRANSFERASE RV3034C-RELATED"/>
    <property type="match status" value="1"/>
</dbReference>
<evidence type="ECO:0000256" key="1">
    <source>
        <dbReference type="ARBA" id="ARBA00007274"/>
    </source>
</evidence>
<dbReference type="InterPro" id="IPR050179">
    <property type="entry name" value="Trans_hexapeptide_repeat"/>
</dbReference>
<dbReference type="AlphaFoldDB" id="A0A1H5W811"/>
<sequence>MNILYRIINKIFTLIDDFKHKVYLQTCINNGLKLGENVSIRNGVSLGSEPFLVTIGDGSRIASGTTFVTHSGATVNMRKIAGYEEVRNFGRIKIGKNCAVGSNCVILQDVELGDNCILGANSVLSESMPSNTVFAGNPAKYVCEIEDYGDFLLKTNVNYPIELEQDRKKLNDWLKKNLIEKYKVAK</sequence>
<protein>
    <submittedName>
        <fullName evidence="2">Acetyltransferase (Isoleucine patch superfamily)</fullName>
    </submittedName>
</protein>
<name>A0A1H5W811_9FLAO</name>
<dbReference type="InterPro" id="IPR001451">
    <property type="entry name" value="Hexapep"/>
</dbReference>
<evidence type="ECO:0000313" key="2">
    <source>
        <dbReference type="EMBL" id="SEF95498.1"/>
    </source>
</evidence>
<dbReference type="CDD" id="cd04647">
    <property type="entry name" value="LbH_MAT_like"/>
    <property type="match status" value="1"/>
</dbReference>